<sequence>MEPQRSGSFLCSG</sequence>
<dbReference type="EMBL" id="GBXM01062203">
    <property type="protein sequence ID" value="JAH46374.1"/>
    <property type="molecule type" value="Transcribed_RNA"/>
</dbReference>
<protein>
    <submittedName>
        <fullName evidence="1">Uncharacterized protein</fullName>
    </submittedName>
</protein>
<name>A0A0E9SYF6_ANGAN</name>
<evidence type="ECO:0000313" key="1">
    <source>
        <dbReference type="EMBL" id="JAH46374.1"/>
    </source>
</evidence>
<proteinExistence type="predicted"/>
<organism evidence="1">
    <name type="scientific">Anguilla anguilla</name>
    <name type="common">European freshwater eel</name>
    <name type="synonym">Muraena anguilla</name>
    <dbReference type="NCBI Taxonomy" id="7936"/>
    <lineage>
        <taxon>Eukaryota</taxon>
        <taxon>Metazoa</taxon>
        <taxon>Chordata</taxon>
        <taxon>Craniata</taxon>
        <taxon>Vertebrata</taxon>
        <taxon>Euteleostomi</taxon>
        <taxon>Actinopterygii</taxon>
        <taxon>Neopterygii</taxon>
        <taxon>Teleostei</taxon>
        <taxon>Anguilliformes</taxon>
        <taxon>Anguillidae</taxon>
        <taxon>Anguilla</taxon>
    </lineage>
</organism>
<accession>A0A0E9SYF6</accession>
<reference evidence="1" key="2">
    <citation type="journal article" date="2015" name="Fish Shellfish Immunol.">
        <title>Early steps in the European eel (Anguilla anguilla)-Vibrio vulnificus interaction in the gills: Role of the RtxA13 toxin.</title>
        <authorList>
            <person name="Callol A."/>
            <person name="Pajuelo D."/>
            <person name="Ebbesson L."/>
            <person name="Teles M."/>
            <person name="MacKenzie S."/>
            <person name="Amaro C."/>
        </authorList>
    </citation>
    <scope>NUCLEOTIDE SEQUENCE</scope>
</reference>
<reference evidence="1" key="1">
    <citation type="submission" date="2014-11" db="EMBL/GenBank/DDBJ databases">
        <authorList>
            <person name="Amaro Gonzalez C."/>
        </authorList>
    </citation>
    <scope>NUCLEOTIDE SEQUENCE</scope>
</reference>